<evidence type="ECO:0000256" key="4">
    <source>
        <dbReference type="ARBA" id="ARBA00023263"/>
    </source>
</evidence>
<name>A0AAU7QJT2_9GAMM</name>
<dbReference type="GO" id="GO:0043709">
    <property type="term" value="P:cell adhesion involved in single-species biofilm formation"/>
    <property type="evidence" value="ECO:0007669"/>
    <property type="project" value="TreeGrafter"/>
</dbReference>
<dbReference type="InterPro" id="IPR036937">
    <property type="entry name" value="Adhesion_dom_fimbrial_sf"/>
</dbReference>
<dbReference type="Gene3D" id="2.60.40.1090">
    <property type="entry name" value="Fimbrial-type adhesion domain"/>
    <property type="match status" value="1"/>
</dbReference>
<comment type="similarity">
    <text evidence="2">Belongs to the fimbrial protein family.</text>
</comment>
<protein>
    <submittedName>
        <fullName evidence="7">Fimbrial protein</fullName>
    </submittedName>
</protein>
<organism evidence="7">
    <name type="scientific">Rhodanobacter sp. IGA1.0</name>
    <dbReference type="NCBI Taxonomy" id="3158582"/>
    <lineage>
        <taxon>Bacteria</taxon>
        <taxon>Pseudomonadati</taxon>
        <taxon>Pseudomonadota</taxon>
        <taxon>Gammaproteobacteria</taxon>
        <taxon>Lysobacterales</taxon>
        <taxon>Rhodanobacteraceae</taxon>
        <taxon>Rhodanobacter</taxon>
    </lineage>
</organism>
<dbReference type="InterPro" id="IPR008966">
    <property type="entry name" value="Adhesion_dom_sf"/>
</dbReference>
<dbReference type="Gene3D" id="2.60.40.3310">
    <property type="match status" value="1"/>
</dbReference>
<feature type="domain" description="Fimbrial-type adhesion" evidence="6">
    <location>
        <begin position="217"/>
        <end position="354"/>
    </location>
</feature>
<gene>
    <name evidence="7" type="ORF">ABNK63_15495</name>
</gene>
<dbReference type="SUPFAM" id="SSF49401">
    <property type="entry name" value="Bacterial adhesins"/>
    <property type="match status" value="1"/>
</dbReference>
<evidence type="ECO:0000259" key="6">
    <source>
        <dbReference type="Pfam" id="PF00419"/>
    </source>
</evidence>
<dbReference type="Pfam" id="PF00419">
    <property type="entry name" value="Fimbrial"/>
    <property type="match status" value="1"/>
</dbReference>
<reference evidence="7" key="1">
    <citation type="submission" date="2024-06" db="EMBL/GenBank/DDBJ databases">
        <authorList>
            <person name="Sun Y."/>
        </authorList>
    </citation>
    <scope>NUCLEOTIDE SEQUENCE</scope>
    <source>
        <strain evidence="7">IGA1.0</strain>
    </source>
</reference>
<proteinExistence type="inferred from homology"/>
<sequence>MHLTVLFSLGRESLAKRMRPLFGPFWTCLLLLAMAVAPSSAWADCWFTSGAATTVTFNAGTITLTPSTTVNTVLWTSNTANPANPPVLACNGNTNGGIVNTIAASTPVNGDSTLFPTGIPGISYRLLHPDASTLLALYPNYPTDSGAFSVASNLQLVYTGPYLPPNNSSLTGQLSQWKIDICNNPNFWFGYYFGCNGPVAARPVETFKINATILIQVPTCNVSAGSVSKLVTLPNIASSQFSGVTSTAGTTPFSLQLTGCPTNLGVAITLNTGSPQANATGVIAPSGTGYASGVGVQIVNADGVTPVTFGTPIDTGTTTASNYAINLFARYYQTAATVSAGPVKGVATYTLNYQ</sequence>
<feature type="chain" id="PRO_5043817829" evidence="5">
    <location>
        <begin position="44"/>
        <end position="354"/>
    </location>
</feature>
<dbReference type="InterPro" id="IPR050263">
    <property type="entry name" value="Bact_Fimbrial_Adh_Pro"/>
</dbReference>
<keyword evidence="4" id="KW-0281">Fimbrium</keyword>
<comment type="subcellular location">
    <subcellularLocation>
        <location evidence="1">Fimbrium</location>
    </subcellularLocation>
</comment>
<keyword evidence="3 5" id="KW-0732">Signal</keyword>
<feature type="signal peptide" evidence="5">
    <location>
        <begin position="1"/>
        <end position="43"/>
    </location>
</feature>
<dbReference type="PANTHER" id="PTHR33420">
    <property type="entry name" value="FIMBRIAL SUBUNIT ELFA-RELATED"/>
    <property type="match status" value="1"/>
</dbReference>
<dbReference type="EMBL" id="CP157948">
    <property type="protein sequence ID" value="XBS89777.1"/>
    <property type="molecule type" value="Genomic_DNA"/>
</dbReference>
<dbReference type="PANTHER" id="PTHR33420:SF3">
    <property type="entry name" value="FIMBRIAL SUBUNIT ELFA"/>
    <property type="match status" value="1"/>
</dbReference>
<dbReference type="InterPro" id="IPR000259">
    <property type="entry name" value="Adhesion_dom_fimbrial"/>
</dbReference>
<accession>A0AAU7QJT2</accession>
<evidence type="ECO:0000313" key="7">
    <source>
        <dbReference type="EMBL" id="XBS89777.1"/>
    </source>
</evidence>
<evidence type="ECO:0000256" key="5">
    <source>
        <dbReference type="SAM" id="SignalP"/>
    </source>
</evidence>
<evidence type="ECO:0000256" key="2">
    <source>
        <dbReference type="ARBA" id="ARBA00006671"/>
    </source>
</evidence>
<evidence type="ECO:0000256" key="3">
    <source>
        <dbReference type="ARBA" id="ARBA00022729"/>
    </source>
</evidence>
<dbReference type="AlphaFoldDB" id="A0AAU7QJT2"/>
<dbReference type="RefSeq" id="WP_350016132.1">
    <property type="nucleotide sequence ID" value="NZ_CP157948.1"/>
</dbReference>
<dbReference type="GO" id="GO:0009289">
    <property type="term" value="C:pilus"/>
    <property type="evidence" value="ECO:0007669"/>
    <property type="project" value="UniProtKB-SubCell"/>
</dbReference>
<evidence type="ECO:0000256" key="1">
    <source>
        <dbReference type="ARBA" id="ARBA00004561"/>
    </source>
</evidence>